<dbReference type="CDD" id="cd04301">
    <property type="entry name" value="NAT_SF"/>
    <property type="match status" value="1"/>
</dbReference>
<reference evidence="2 3" key="1">
    <citation type="journal article" date="2015" name="Genome Announc.">
        <title>Complete Genome Sequencing of Protease-Producing Novel Arthrobacter sp. Strain IHBB 11108 Using PacBio Single-Molecule Real-Time Sequencing Technology.</title>
        <authorList>
            <person name="Kiran S."/>
            <person name="Swarnkar M.K."/>
            <person name="Pal M."/>
            <person name="Thakur R."/>
            <person name="Tewari R."/>
            <person name="Singh A.K."/>
            <person name="Gulati A."/>
        </authorList>
    </citation>
    <scope>NUCLEOTIDE SEQUENCE [LARGE SCALE GENOMIC DNA]</scope>
    <source>
        <strain evidence="2 3">IHBB 11108</strain>
    </source>
</reference>
<accession>A0A0D4C1Q4</accession>
<dbReference type="EMBL" id="CP011005">
    <property type="protein sequence ID" value="AJT42296.1"/>
    <property type="molecule type" value="Genomic_DNA"/>
</dbReference>
<dbReference type="Gene3D" id="3.40.630.30">
    <property type="match status" value="1"/>
</dbReference>
<keyword evidence="3" id="KW-1185">Reference proteome</keyword>
<evidence type="ECO:0000259" key="1">
    <source>
        <dbReference type="PROSITE" id="PS51186"/>
    </source>
</evidence>
<protein>
    <recommendedName>
        <fullName evidence="1">N-acetyltransferase domain-containing protein</fullName>
    </recommendedName>
</protein>
<dbReference type="SUPFAM" id="SSF55729">
    <property type="entry name" value="Acyl-CoA N-acyltransferases (Nat)"/>
    <property type="match status" value="1"/>
</dbReference>
<sequence>MNSFNIVQPLDNQATINAWQQATQRIFTPSQNRYFSDGFAAAGLQAGRRRPQWCWQALDASGQQLGFIAAQGPTEGEDPAPYILDVFDLPEQHPEIAAALLSAAADSVRQRYQLGEFELVVKTPVSETPSKDLPVIAQAATAAGFRLLVERRSYLCVKADGTFQPCTTELHFDQLSTADRSRLSTLHQALLQGSLDAHHLEGLKHHSPAEVSEEELSYMLQDGIESFRIAVDRQGNDVGLLVAARWSEVRGALAFVGVHPDFRGNGYAAQLAAWATELLFQSGVEEIVADTDMSNIPMAAAFQKVGYPQLESRVDWIKRW</sequence>
<dbReference type="RefSeq" id="WP_045076116.1">
    <property type="nucleotide sequence ID" value="NZ_CP011005.1"/>
</dbReference>
<dbReference type="HOGENOM" id="CLU_905895_0_0_11"/>
<dbReference type="AlphaFoldDB" id="A0A0D4C1Q4"/>
<dbReference type="KEGG" id="ari:UM93_13800"/>
<dbReference type="Proteomes" id="UP000061839">
    <property type="component" value="Chromosome"/>
</dbReference>
<dbReference type="GO" id="GO:0016747">
    <property type="term" value="F:acyltransferase activity, transferring groups other than amino-acyl groups"/>
    <property type="evidence" value="ECO:0007669"/>
    <property type="project" value="InterPro"/>
</dbReference>
<dbReference type="Pfam" id="PF00583">
    <property type="entry name" value="Acetyltransf_1"/>
    <property type="match status" value="1"/>
</dbReference>
<dbReference type="InterPro" id="IPR016181">
    <property type="entry name" value="Acyl_CoA_acyltransferase"/>
</dbReference>
<dbReference type="PATRIC" id="fig|1618207.4.peg.2803"/>
<name>A0A0D4C1Q4_9MICC</name>
<gene>
    <name evidence="2" type="ORF">UM93_13800</name>
</gene>
<dbReference type="OrthoDB" id="1821130at2"/>
<proteinExistence type="predicted"/>
<feature type="domain" description="N-acetyltransferase" evidence="1">
    <location>
        <begin position="170"/>
        <end position="320"/>
    </location>
</feature>
<dbReference type="PROSITE" id="PS51186">
    <property type="entry name" value="GNAT"/>
    <property type="match status" value="1"/>
</dbReference>
<evidence type="ECO:0000313" key="2">
    <source>
        <dbReference type="EMBL" id="AJT42296.1"/>
    </source>
</evidence>
<dbReference type="InterPro" id="IPR000182">
    <property type="entry name" value="GNAT_dom"/>
</dbReference>
<dbReference type="STRING" id="1618207.UM93_13800"/>
<organism evidence="2 3">
    <name type="scientific">Psychromicrobium lacuslunae</name>
    <dbReference type="NCBI Taxonomy" id="1618207"/>
    <lineage>
        <taxon>Bacteria</taxon>
        <taxon>Bacillati</taxon>
        <taxon>Actinomycetota</taxon>
        <taxon>Actinomycetes</taxon>
        <taxon>Micrococcales</taxon>
        <taxon>Micrococcaceae</taxon>
        <taxon>Psychromicrobium</taxon>
    </lineage>
</organism>
<evidence type="ECO:0000313" key="3">
    <source>
        <dbReference type="Proteomes" id="UP000061839"/>
    </source>
</evidence>